<evidence type="ECO:0000256" key="1">
    <source>
        <dbReference type="ARBA" id="ARBA00004196"/>
    </source>
</evidence>
<feature type="region of interest" description="Disordered" evidence="4">
    <location>
        <begin position="277"/>
        <end position="311"/>
    </location>
</feature>
<evidence type="ECO:0000256" key="3">
    <source>
        <dbReference type="ARBA" id="ARBA00022729"/>
    </source>
</evidence>
<dbReference type="PANTHER" id="PTHR46847:SF1">
    <property type="entry name" value="D-ALLOSE-BINDING PERIPLASMIC PROTEIN-RELATED"/>
    <property type="match status" value="1"/>
</dbReference>
<gene>
    <name evidence="6" type="ORF">SBA1_1040068</name>
</gene>
<dbReference type="GO" id="GO:0030313">
    <property type="term" value="C:cell envelope"/>
    <property type="evidence" value="ECO:0007669"/>
    <property type="project" value="UniProtKB-SubCell"/>
</dbReference>
<feature type="domain" description="Periplasmic binding protein" evidence="5">
    <location>
        <begin position="9"/>
        <end position="261"/>
    </location>
</feature>
<comment type="similarity">
    <text evidence="2">Belongs to the bacterial solute-binding protein 2 family.</text>
</comment>
<dbReference type="Pfam" id="PF13407">
    <property type="entry name" value="Peripla_BP_4"/>
    <property type="match status" value="1"/>
</dbReference>
<dbReference type="SUPFAM" id="SSF53822">
    <property type="entry name" value="Periplasmic binding protein-like I"/>
    <property type="match status" value="1"/>
</dbReference>
<dbReference type="InterPro" id="IPR028082">
    <property type="entry name" value="Peripla_BP_I"/>
</dbReference>
<dbReference type="Proteomes" id="UP000238701">
    <property type="component" value="Unassembled WGS sequence"/>
</dbReference>
<evidence type="ECO:0000313" key="6">
    <source>
        <dbReference type="EMBL" id="SPF32300.1"/>
    </source>
</evidence>
<comment type="subcellular location">
    <subcellularLocation>
        <location evidence="1">Cell envelope</location>
    </subcellularLocation>
</comment>
<name>A0A2U3JYD1_9BACT</name>
<dbReference type="Gene3D" id="3.40.50.2300">
    <property type="match status" value="2"/>
</dbReference>
<dbReference type="AlphaFoldDB" id="A0A2U3JYD1"/>
<protein>
    <submittedName>
        <fullName evidence="6">Monosaccharide ABC transporter substrate-binding protein, CUT2 family</fullName>
    </submittedName>
</protein>
<dbReference type="EMBL" id="OMOD01000007">
    <property type="protein sequence ID" value="SPF32300.1"/>
    <property type="molecule type" value="Genomic_DNA"/>
</dbReference>
<evidence type="ECO:0000256" key="4">
    <source>
        <dbReference type="SAM" id="MobiDB-lite"/>
    </source>
</evidence>
<keyword evidence="3" id="KW-0732">Signal</keyword>
<evidence type="ECO:0000256" key="2">
    <source>
        <dbReference type="ARBA" id="ARBA00007639"/>
    </source>
</evidence>
<dbReference type="InterPro" id="IPR025997">
    <property type="entry name" value="SBP_2_dom"/>
</dbReference>
<evidence type="ECO:0000259" key="5">
    <source>
        <dbReference type="Pfam" id="PF13407"/>
    </source>
</evidence>
<dbReference type="PANTHER" id="PTHR46847">
    <property type="entry name" value="D-ALLOSE-BINDING PERIPLASMIC PROTEIN-RELATED"/>
    <property type="match status" value="1"/>
</dbReference>
<dbReference type="OrthoDB" id="9769193at2"/>
<organism evidence="6 7">
    <name type="scientific">Candidatus Sulfotelmatobacter kueseliae</name>
    <dbReference type="NCBI Taxonomy" id="2042962"/>
    <lineage>
        <taxon>Bacteria</taxon>
        <taxon>Pseudomonadati</taxon>
        <taxon>Acidobacteriota</taxon>
        <taxon>Terriglobia</taxon>
        <taxon>Terriglobales</taxon>
        <taxon>Candidatus Korobacteraceae</taxon>
        <taxon>Candidatus Sulfotelmatobacter</taxon>
    </lineage>
</organism>
<sequence>MSKPRLLLSVLNDSNDFQIEQVNGARQAAARFGLDLEIVYAQDDGILQSQQLLKPIQSAAEPRPNVIILEPAGSTTLPHVAHAAAAQGIGWIVLSREAEYIMELRSAFHVPAFVVTPDHEEIGRIQGRQLAALLPRGGIVLTIQGPAHSTAAKLRYAGLLETKPENIQLRGVKGHWTEASAQKAVHSWLDLSTSRGTDIAAVCAQDDSMAIGARKAFENSAHQLRQSWLQIPFLGCDGLPHSGQEWVRRGLLTATVFSPPTAPLAIDLIARFLRDGTMPPPRTLTEARSIPDIETLSSKGRRAQPDNSTSS</sequence>
<dbReference type="GO" id="GO:0030246">
    <property type="term" value="F:carbohydrate binding"/>
    <property type="evidence" value="ECO:0007669"/>
    <property type="project" value="UniProtKB-ARBA"/>
</dbReference>
<accession>A0A2U3JYD1</accession>
<reference evidence="7" key="1">
    <citation type="submission" date="2018-02" db="EMBL/GenBank/DDBJ databases">
        <authorList>
            <person name="Hausmann B."/>
        </authorList>
    </citation>
    <scope>NUCLEOTIDE SEQUENCE [LARGE SCALE GENOMIC DNA]</scope>
    <source>
        <strain evidence="7">Peat soil MAG SbA1</strain>
    </source>
</reference>
<proteinExistence type="inferred from homology"/>
<evidence type="ECO:0000313" key="7">
    <source>
        <dbReference type="Proteomes" id="UP000238701"/>
    </source>
</evidence>